<proteinExistence type="predicted"/>
<organism evidence="2">
    <name type="scientific">Anguilla anguilla</name>
    <name type="common">European freshwater eel</name>
    <name type="synonym">Muraena anguilla</name>
    <dbReference type="NCBI Taxonomy" id="7936"/>
    <lineage>
        <taxon>Eukaryota</taxon>
        <taxon>Metazoa</taxon>
        <taxon>Chordata</taxon>
        <taxon>Craniata</taxon>
        <taxon>Vertebrata</taxon>
        <taxon>Euteleostomi</taxon>
        <taxon>Actinopterygii</taxon>
        <taxon>Neopterygii</taxon>
        <taxon>Teleostei</taxon>
        <taxon>Anguilliformes</taxon>
        <taxon>Anguillidae</taxon>
        <taxon>Anguilla</taxon>
    </lineage>
</organism>
<sequence>MYKMFKHLVKCMIHALYVQTCPCGFAVVLRLVLGYMNFRIGFKFL</sequence>
<protein>
    <submittedName>
        <fullName evidence="2">Uncharacterized protein</fullName>
    </submittedName>
</protein>
<keyword evidence="1" id="KW-0472">Membrane</keyword>
<keyword evidence="1" id="KW-1133">Transmembrane helix</keyword>
<feature type="transmembrane region" description="Helical" evidence="1">
    <location>
        <begin position="12"/>
        <end position="33"/>
    </location>
</feature>
<keyword evidence="1" id="KW-0812">Transmembrane</keyword>
<name>A0A0E9UH69_ANGAN</name>
<reference evidence="2" key="2">
    <citation type="journal article" date="2015" name="Fish Shellfish Immunol.">
        <title>Early steps in the European eel (Anguilla anguilla)-Vibrio vulnificus interaction in the gills: Role of the RtxA13 toxin.</title>
        <authorList>
            <person name="Callol A."/>
            <person name="Pajuelo D."/>
            <person name="Ebbesson L."/>
            <person name="Teles M."/>
            <person name="MacKenzie S."/>
            <person name="Amaro C."/>
        </authorList>
    </citation>
    <scope>NUCLEOTIDE SEQUENCE</scope>
</reference>
<dbReference type="EMBL" id="GBXM01043997">
    <property type="protein sequence ID" value="JAH64580.1"/>
    <property type="molecule type" value="Transcribed_RNA"/>
</dbReference>
<evidence type="ECO:0000313" key="2">
    <source>
        <dbReference type="EMBL" id="JAH64580.1"/>
    </source>
</evidence>
<dbReference type="AlphaFoldDB" id="A0A0E9UH69"/>
<evidence type="ECO:0000256" key="1">
    <source>
        <dbReference type="SAM" id="Phobius"/>
    </source>
</evidence>
<reference evidence="2" key="1">
    <citation type="submission" date="2014-11" db="EMBL/GenBank/DDBJ databases">
        <authorList>
            <person name="Amaro Gonzalez C."/>
        </authorList>
    </citation>
    <scope>NUCLEOTIDE SEQUENCE</scope>
</reference>
<accession>A0A0E9UH69</accession>